<reference evidence="8 9" key="1">
    <citation type="submission" date="2015-06" db="EMBL/GenBank/DDBJ databases">
        <title>Genome sequence of the organohalide-respiring Dehalogenimonas alkenigignens type strain (IP3-3T).</title>
        <authorList>
            <person name="Key T.A."/>
            <person name="Richmond D.P."/>
            <person name="Bowman K.S."/>
            <person name="Cho Y.-J."/>
            <person name="Chun J."/>
            <person name="da Costa M.S."/>
            <person name="Rainey F.A."/>
            <person name="Moe W.M."/>
        </authorList>
    </citation>
    <scope>NUCLEOTIDE SEQUENCE [LARGE SCALE GENOMIC DNA]</scope>
    <source>
        <strain evidence="8 9">IP3-3</strain>
    </source>
</reference>
<dbReference type="PRINTS" id="PR00368">
    <property type="entry name" value="FADPNR"/>
</dbReference>
<evidence type="ECO:0000313" key="9">
    <source>
        <dbReference type="Proteomes" id="UP000053947"/>
    </source>
</evidence>
<comment type="similarity">
    <text evidence="1">Belongs to the class-I pyridine nucleotide-disulfide oxidoreductase family.</text>
</comment>
<dbReference type="PIRSF" id="PIRSF000350">
    <property type="entry name" value="Mercury_reductase_MerA"/>
    <property type="match status" value="1"/>
</dbReference>
<keyword evidence="8" id="KW-0670">Pyruvate</keyword>
<accession>A0A0W0GG77</accession>
<feature type="binding site" evidence="4">
    <location>
        <position position="268"/>
    </location>
    <ligand>
        <name>NAD(+)</name>
        <dbReference type="ChEBI" id="CHEBI:57540"/>
    </ligand>
</feature>
<keyword evidence="3 4" id="KW-0274">FAD</keyword>
<name>A0A0W0GG77_9CHLR</name>
<feature type="binding site" evidence="4">
    <location>
        <position position="308"/>
    </location>
    <ligand>
        <name>FAD</name>
        <dbReference type="ChEBI" id="CHEBI:57692"/>
    </ligand>
</feature>
<feature type="binding site" evidence="4">
    <location>
        <begin position="177"/>
        <end position="184"/>
    </location>
    <ligand>
        <name>NAD(+)</name>
        <dbReference type="ChEBI" id="CHEBI:57540"/>
    </ligand>
</feature>
<dbReference type="SUPFAM" id="SSF51905">
    <property type="entry name" value="FAD/NAD(P)-binding domain"/>
    <property type="match status" value="1"/>
</dbReference>
<feature type="binding site" evidence="4">
    <location>
        <position position="52"/>
    </location>
    <ligand>
        <name>FAD</name>
        <dbReference type="ChEBI" id="CHEBI:57692"/>
    </ligand>
</feature>
<organism evidence="8 9">
    <name type="scientific">Dehalogenimonas alkenigignens</name>
    <dbReference type="NCBI Taxonomy" id="1217799"/>
    <lineage>
        <taxon>Bacteria</taxon>
        <taxon>Bacillati</taxon>
        <taxon>Chloroflexota</taxon>
        <taxon>Dehalococcoidia</taxon>
        <taxon>Dehalococcoidales</taxon>
        <taxon>Dehalococcoidaceae</taxon>
        <taxon>Dehalogenimonas</taxon>
    </lineage>
</organism>
<evidence type="ECO:0000256" key="4">
    <source>
        <dbReference type="PIRSR" id="PIRSR000350-3"/>
    </source>
</evidence>
<evidence type="ECO:0000259" key="7">
    <source>
        <dbReference type="Pfam" id="PF07992"/>
    </source>
</evidence>
<feature type="binding site" evidence="4">
    <location>
        <begin position="140"/>
        <end position="142"/>
    </location>
    <ligand>
        <name>FAD</name>
        <dbReference type="ChEBI" id="CHEBI:57692"/>
    </ligand>
</feature>
<dbReference type="GO" id="GO:0016152">
    <property type="term" value="F:mercury (II) reductase (NADP+) activity"/>
    <property type="evidence" value="ECO:0007669"/>
    <property type="project" value="UniProtKB-EC"/>
</dbReference>
<dbReference type="GO" id="GO:0050660">
    <property type="term" value="F:flavin adenine dinucleotide binding"/>
    <property type="evidence" value="ECO:0007669"/>
    <property type="project" value="TreeGrafter"/>
</dbReference>
<dbReference type="PANTHER" id="PTHR43014:SF2">
    <property type="entry name" value="MERCURIC REDUCTASE"/>
    <property type="match status" value="1"/>
</dbReference>
<evidence type="ECO:0000256" key="2">
    <source>
        <dbReference type="ARBA" id="ARBA00022630"/>
    </source>
</evidence>
<comment type="caution">
    <text evidence="8">The sequence shown here is derived from an EMBL/GenBank/DDBJ whole genome shotgun (WGS) entry which is preliminary data.</text>
</comment>
<evidence type="ECO:0000256" key="5">
    <source>
        <dbReference type="PIRSR" id="PIRSR000350-4"/>
    </source>
</evidence>
<dbReference type="RefSeq" id="WP_058438202.1">
    <property type="nucleotide sequence ID" value="NZ_KQ758903.1"/>
</dbReference>
<protein>
    <submittedName>
        <fullName evidence="8">Pyruvate/2-oxoglutarate dehydrogenase complex protein</fullName>
        <ecNumber evidence="8">1.16.1.1</ecNumber>
    </submittedName>
</protein>
<dbReference type="PANTHER" id="PTHR43014">
    <property type="entry name" value="MERCURIC REDUCTASE"/>
    <property type="match status" value="1"/>
</dbReference>
<proteinExistence type="inferred from homology"/>
<sequence length="489" mass="53483">MSRYDYDLIILGGGIAGFSAAGMAAGLGKKVLLVEKGRLGGNCSLRTCIPTKALIRAGEAFGNLEAASEFGLECQLSSIDTSLVNKYVRRVIEEVGAIDNPESFKQMGIDIEFGAPSFVDRHRIKLGSRIISGNKFIIATGSSPARLNVEGAAETPYFTTENIFGEDKLPASIIILGGGPAGIEYATAYCMLGLKVTVVELAETILAREDREMTKLVADRMRQNGVALLTGWQTVRLYRSGKEVSAEIKNASGETRVLTAEALLMTIGRVPNIEGLSLDKAGVAVTPRGIKTDLGMRTTADNIYAAGDVVGPFQTGAVAEYQALIAANNALIPLIKKRADYRTILWITYTSPPLAHVGLTEEEARKRYGDKVKIYHYEYSRMRRARVDRQDFGVAKFITDAGGKPLGIHILGLHAEEMAHEAELLRVYRKPLHTLHFVNHAYPTYSEAIFKRMGDISYLDRMAANPIIRLGLELMPGFVNNLEKLKKKL</sequence>
<feature type="binding site" evidence="4">
    <location>
        <position position="200"/>
    </location>
    <ligand>
        <name>NAD(+)</name>
        <dbReference type="ChEBI" id="CHEBI:57540"/>
    </ligand>
</feature>
<feature type="domain" description="Pyridine nucleotide-disulphide oxidoreductase dimerisation" evidence="6">
    <location>
        <begin position="346"/>
        <end position="449"/>
    </location>
</feature>
<keyword evidence="8" id="KW-0560">Oxidoreductase</keyword>
<feature type="domain" description="FAD/NAD(P)-binding" evidence="7">
    <location>
        <begin position="6"/>
        <end position="323"/>
    </location>
</feature>
<evidence type="ECO:0000256" key="1">
    <source>
        <dbReference type="ARBA" id="ARBA00007532"/>
    </source>
</evidence>
<dbReference type="PRINTS" id="PR00411">
    <property type="entry name" value="PNDRDTASEI"/>
</dbReference>
<dbReference type="InterPro" id="IPR036188">
    <property type="entry name" value="FAD/NAD-bd_sf"/>
</dbReference>
<dbReference type="AlphaFoldDB" id="A0A0W0GG77"/>
<keyword evidence="9" id="KW-1185">Reference proteome</keyword>
<dbReference type="InterPro" id="IPR001100">
    <property type="entry name" value="Pyr_nuc-diS_OxRdtase"/>
</dbReference>
<dbReference type="Gene3D" id="3.50.50.60">
    <property type="entry name" value="FAD/NAD(P)-binding domain"/>
    <property type="match status" value="2"/>
</dbReference>
<keyword evidence="4" id="KW-0520">NAD</keyword>
<dbReference type="Gene3D" id="3.30.390.30">
    <property type="match status" value="1"/>
</dbReference>
<dbReference type="InterPro" id="IPR004099">
    <property type="entry name" value="Pyr_nucl-diS_OxRdtase_dimer"/>
</dbReference>
<dbReference type="SUPFAM" id="SSF55424">
    <property type="entry name" value="FAD/NAD-linked reductases, dimerisation (C-terminal) domain"/>
    <property type="match status" value="1"/>
</dbReference>
<evidence type="ECO:0000259" key="6">
    <source>
        <dbReference type="Pfam" id="PF02852"/>
    </source>
</evidence>
<dbReference type="Pfam" id="PF07992">
    <property type="entry name" value="Pyr_redox_2"/>
    <property type="match status" value="1"/>
</dbReference>
<dbReference type="InterPro" id="IPR023753">
    <property type="entry name" value="FAD/NAD-binding_dom"/>
</dbReference>
<dbReference type="Pfam" id="PF02852">
    <property type="entry name" value="Pyr_redox_dim"/>
    <property type="match status" value="1"/>
</dbReference>
<dbReference type="OrthoDB" id="9800167at2"/>
<gene>
    <name evidence="8" type="ORF">DEALK_03950</name>
</gene>
<feature type="disulfide bond" description="Redox-active" evidence="5">
    <location>
        <begin position="43"/>
        <end position="48"/>
    </location>
</feature>
<dbReference type="InterPro" id="IPR016156">
    <property type="entry name" value="FAD/NAD-linked_Rdtase_dimer_sf"/>
</dbReference>
<dbReference type="Proteomes" id="UP000053947">
    <property type="component" value="Unassembled WGS sequence"/>
</dbReference>
<dbReference type="EMBL" id="LFDV01000002">
    <property type="protein sequence ID" value="KTB47550.1"/>
    <property type="molecule type" value="Genomic_DNA"/>
</dbReference>
<keyword evidence="4" id="KW-0547">Nucleotide-binding</keyword>
<keyword evidence="2" id="KW-0285">Flavoprotein</keyword>
<evidence type="ECO:0000256" key="3">
    <source>
        <dbReference type="ARBA" id="ARBA00022827"/>
    </source>
</evidence>
<dbReference type="STRING" id="1217799.DEALK_03950"/>
<dbReference type="GO" id="GO:0003955">
    <property type="term" value="F:NAD(P)H dehydrogenase (quinone) activity"/>
    <property type="evidence" value="ECO:0007669"/>
    <property type="project" value="TreeGrafter"/>
</dbReference>
<comment type="cofactor">
    <cofactor evidence="4">
        <name>FAD</name>
        <dbReference type="ChEBI" id="CHEBI:57692"/>
    </cofactor>
    <text evidence="4">Binds 1 FAD per subunit.</text>
</comment>
<evidence type="ECO:0000313" key="8">
    <source>
        <dbReference type="EMBL" id="KTB47550.1"/>
    </source>
</evidence>
<dbReference type="EC" id="1.16.1.1" evidence="8"/>